<evidence type="ECO:0000313" key="2">
    <source>
        <dbReference type="Proteomes" id="UP001501170"/>
    </source>
</evidence>
<reference evidence="2" key="1">
    <citation type="journal article" date="2019" name="Int. J. Syst. Evol. Microbiol.">
        <title>The Global Catalogue of Microorganisms (GCM) 10K type strain sequencing project: providing services to taxonomists for standard genome sequencing and annotation.</title>
        <authorList>
            <consortium name="The Broad Institute Genomics Platform"/>
            <consortium name="The Broad Institute Genome Sequencing Center for Infectious Disease"/>
            <person name="Wu L."/>
            <person name="Ma J."/>
        </authorList>
    </citation>
    <scope>NUCLEOTIDE SEQUENCE [LARGE SCALE GENOMIC DNA]</scope>
    <source>
        <strain evidence="2">JCM 16227</strain>
    </source>
</reference>
<protein>
    <submittedName>
        <fullName evidence="1">Uncharacterized protein</fullName>
    </submittedName>
</protein>
<keyword evidence="2" id="KW-1185">Reference proteome</keyword>
<comment type="caution">
    <text evidence="1">The sequence shown here is derived from an EMBL/GenBank/DDBJ whole genome shotgun (WGS) entry which is preliminary data.</text>
</comment>
<dbReference type="RefSeq" id="WP_346075664.1">
    <property type="nucleotide sequence ID" value="NZ_BAAARB010000005.1"/>
</dbReference>
<evidence type="ECO:0000313" key="1">
    <source>
        <dbReference type="EMBL" id="GAA2376285.1"/>
    </source>
</evidence>
<organism evidence="1 2">
    <name type="scientific">Gordonia cholesterolivorans</name>
    <dbReference type="NCBI Taxonomy" id="559625"/>
    <lineage>
        <taxon>Bacteria</taxon>
        <taxon>Bacillati</taxon>
        <taxon>Actinomycetota</taxon>
        <taxon>Actinomycetes</taxon>
        <taxon>Mycobacteriales</taxon>
        <taxon>Gordoniaceae</taxon>
        <taxon>Gordonia</taxon>
    </lineage>
</organism>
<sequence length="203" mass="21828">MTDQNIDLSTMIEARSDQVNAEDLIAGPVTVTITDVTRGNAEQPINLFTDVFGPRKSFRPGKSMRRILVAIWGPDGAAYVGRRLTIYRDPDVKFGGVAVGGIRISHASHIGEAQTVALTVTRGKRAPFTVRPLPDAPSPSKIPADIEARIDGMDDVEKLGQMVGWLSGLHGEPRERVDGLIARVNDRIADLSSGAETVDESAS</sequence>
<dbReference type="EMBL" id="BAAARB010000005">
    <property type="protein sequence ID" value="GAA2376285.1"/>
    <property type="molecule type" value="Genomic_DNA"/>
</dbReference>
<accession>A0ABP5UC51</accession>
<gene>
    <name evidence="1" type="ORF">GCM10009855_14510</name>
</gene>
<dbReference type="Proteomes" id="UP001501170">
    <property type="component" value="Unassembled WGS sequence"/>
</dbReference>
<proteinExistence type="predicted"/>
<name>A0ABP5UC51_9ACTN</name>